<dbReference type="InterPro" id="IPR035437">
    <property type="entry name" value="SNase_OB-fold_sf"/>
</dbReference>
<keyword evidence="7" id="KW-1185">Reference proteome</keyword>
<gene>
    <name evidence="6" type="ORF">TAV2_LOCUS12259</name>
</gene>
<feature type="region of interest" description="Disordered" evidence="4">
    <location>
        <begin position="253"/>
        <end position="284"/>
    </location>
</feature>
<dbReference type="EMBL" id="OU466860">
    <property type="protein sequence ID" value="CAH2058500.1"/>
    <property type="molecule type" value="Genomic_DNA"/>
</dbReference>
<dbReference type="AlphaFoldDB" id="A0AAU9S6N5"/>
<protein>
    <recommendedName>
        <fullName evidence="5">TNase-like domain-containing protein</fullName>
    </recommendedName>
</protein>
<dbReference type="SUPFAM" id="SSF50199">
    <property type="entry name" value="Staphylococcal nuclease"/>
    <property type="match status" value="1"/>
</dbReference>
<feature type="domain" description="TNase-like" evidence="5">
    <location>
        <begin position="130"/>
        <end position="256"/>
    </location>
</feature>
<feature type="region of interest" description="Disordered" evidence="4">
    <location>
        <begin position="1"/>
        <end position="27"/>
    </location>
</feature>
<feature type="compositionally biased region" description="Polar residues" evidence="4">
    <location>
        <begin position="1"/>
        <end position="10"/>
    </location>
</feature>
<evidence type="ECO:0000313" key="6">
    <source>
        <dbReference type="EMBL" id="CAH2058500.1"/>
    </source>
</evidence>
<dbReference type="Pfam" id="PF00565">
    <property type="entry name" value="SNase"/>
    <property type="match status" value="1"/>
</dbReference>
<name>A0AAU9S6N5_THLAR</name>
<reference evidence="6 7" key="1">
    <citation type="submission" date="2022-03" db="EMBL/GenBank/DDBJ databases">
        <authorList>
            <person name="Nunn A."/>
            <person name="Chopra R."/>
            <person name="Nunn A."/>
            <person name="Contreras Garrido A."/>
        </authorList>
    </citation>
    <scope>NUCLEOTIDE SEQUENCE [LARGE SCALE GENOMIC DNA]</scope>
</reference>
<evidence type="ECO:0000313" key="7">
    <source>
        <dbReference type="Proteomes" id="UP000836841"/>
    </source>
</evidence>
<organism evidence="6 7">
    <name type="scientific">Thlaspi arvense</name>
    <name type="common">Field penny-cress</name>
    <dbReference type="NCBI Taxonomy" id="13288"/>
    <lineage>
        <taxon>Eukaryota</taxon>
        <taxon>Viridiplantae</taxon>
        <taxon>Streptophyta</taxon>
        <taxon>Embryophyta</taxon>
        <taxon>Tracheophyta</taxon>
        <taxon>Spermatophyta</taxon>
        <taxon>Magnoliopsida</taxon>
        <taxon>eudicotyledons</taxon>
        <taxon>Gunneridae</taxon>
        <taxon>Pentapetalae</taxon>
        <taxon>rosids</taxon>
        <taxon>malvids</taxon>
        <taxon>Brassicales</taxon>
        <taxon>Brassicaceae</taxon>
        <taxon>Thlaspideae</taxon>
        <taxon>Thlaspi</taxon>
    </lineage>
</organism>
<evidence type="ECO:0000256" key="1">
    <source>
        <dbReference type="ARBA" id="ARBA00022722"/>
    </source>
</evidence>
<dbReference type="GO" id="GO:0005737">
    <property type="term" value="C:cytoplasm"/>
    <property type="evidence" value="ECO:0007669"/>
    <property type="project" value="TreeGrafter"/>
</dbReference>
<dbReference type="PROSITE" id="PS50830">
    <property type="entry name" value="TNASE_3"/>
    <property type="match status" value="1"/>
</dbReference>
<dbReference type="SMART" id="SM00318">
    <property type="entry name" value="SNc"/>
    <property type="match status" value="1"/>
</dbReference>
<dbReference type="PANTHER" id="PTHR12302">
    <property type="entry name" value="EBNA2 BINDING PROTEIN P100"/>
    <property type="match status" value="1"/>
</dbReference>
<keyword evidence="2" id="KW-0255">Endonuclease</keyword>
<proteinExistence type="predicted"/>
<accession>A0AAU9S6N5</accession>
<keyword evidence="3" id="KW-0378">Hydrolase</keyword>
<evidence type="ECO:0000256" key="4">
    <source>
        <dbReference type="SAM" id="MobiDB-lite"/>
    </source>
</evidence>
<dbReference type="Proteomes" id="UP000836841">
    <property type="component" value="Chromosome 4"/>
</dbReference>
<keyword evidence="1" id="KW-0540">Nuclease</keyword>
<evidence type="ECO:0000256" key="3">
    <source>
        <dbReference type="ARBA" id="ARBA00022801"/>
    </source>
</evidence>
<dbReference type="InterPro" id="IPR016071">
    <property type="entry name" value="Staphylococal_nuclease_OB-fold"/>
</dbReference>
<evidence type="ECO:0000259" key="5">
    <source>
        <dbReference type="PROSITE" id="PS50830"/>
    </source>
</evidence>
<dbReference type="GO" id="GO:0016787">
    <property type="term" value="F:hydrolase activity"/>
    <property type="evidence" value="ECO:0007669"/>
    <property type="project" value="UniProtKB-KW"/>
</dbReference>
<sequence length="284" mass="32163">MDPEASSSQKPPAKEEKETLMDNDNAEDAEGIIEEYRKEMEEIIQSGIGMENMRVGVTRTFANLEANLEPKISGLSQAVRKTKNETLEAIKSMFADFKASVRKAAETALEAMEASSSKAPLPKDVRFQVQTLPVKTSDVTDGDSFRIYVRTSDLLELPQFAEADERSLQGIDAPEQAMEFGTEAKKELARIVRGQTLTLDVYKQDDFRRWVADIYTEDGTFVQRRVLLGILIVMIRARIWHGVNEAQAKKVGMWGSSTPPEKPWKWRHRQNSEAWALHKSRESQ</sequence>
<dbReference type="PANTHER" id="PTHR12302:SF3">
    <property type="entry name" value="SERINE_THREONINE-PROTEIN KINASE 31"/>
    <property type="match status" value="1"/>
</dbReference>
<evidence type="ECO:0000256" key="2">
    <source>
        <dbReference type="ARBA" id="ARBA00022759"/>
    </source>
</evidence>
<dbReference type="GO" id="GO:0004519">
    <property type="term" value="F:endonuclease activity"/>
    <property type="evidence" value="ECO:0007669"/>
    <property type="project" value="UniProtKB-KW"/>
</dbReference>
<dbReference type="Gene3D" id="2.40.50.90">
    <property type="match status" value="1"/>
</dbReference>